<dbReference type="PANTHER" id="PTHR48081:SF30">
    <property type="entry name" value="ACETYL-HYDROLASE LIPR-RELATED"/>
    <property type="match status" value="1"/>
</dbReference>
<evidence type="ECO:0000313" key="5">
    <source>
        <dbReference type="EMBL" id="CAB5022426.1"/>
    </source>
</evidence>
<dbReference type="Pfam" id="PF07859">
    <property type="entry name" value="Abhydrolase_3"/>
    <property type="match status" value="1"/>
</dbReference>
<dbReference type="SUPFAM" id="SSF53474">
    <property type="entry name" value="alpha/beta-Hydrolases"/>
    <property type="match status" value="1"/>
</dbReference>
<dbReference type="InterPro" id="IPR029058">
    <property type="entry name" value="AB_hydrolase_fold"/>
</dbReference>
<keyword evidence="1" id="KW-0378">Hydrolase</keyword>
<feature type="domain" description="Alpha/beta hydrolase fold-3" evidence="2">
    <location>
        <begin position="74"/>
        <end position="272"/>
    </location>
</feature>
<name>A0A6J7R0K0_9ZZZZ</name>
<dbReference type="InterPro" id="IPR050300">
    <property type="entry name" value="GDXG_lipolytic_enzyme"/>
</dbReference>
<dbReference type="Gene3D" id="3.40.50.1820">
    <property type="entry name" value="alpha/beta hydrolase"/>
    <property type="match status" value="1"/>
</dbReference>
<evidence type="ECO:0000313" key="3">
    <source>
        <dbReference type="EMBL" id="CAB4816071.1"/>
    </source>
</evidence>
<protein>
    <submittedName>
        <fullName evidence="5">Unannotated protein</fullName>
    </submittedName>
</protein>
<dbReference type="AlphaFoldDB" id="A0A6J7R0K0"/>
<accession>A0A6J7R0K0</accession>
<evidence type="ECO:0000313" key="4">
    <source>
        <dbReference type="EMBL" id="CAB4876134.1"/>
    </source>
</evidence>
<gene>
    <name evidence="3" type="ORF">UFOPK3164_00067</name>
    <name evidence="4" type="ORF">UFOPK3427_01139</name>
    <name evidence="5" type="ORF">UFOPK4112_01002</name>
</gene>
<sequence length="301" mass="32225">MTPTLPVPVARQIAKLVSRYIVHVSIPWERQRSRMDRAFSAVKLPKSIAMTSEDIASVRVEVIRPIDGRNNGAVLHVHGGGFTVGSPSNIRIWAAALSDRLGVTVYLPDYALAPEHPYPAGLDQVTAVIDQVMNEVGAASFALSGDSAGANLALSATLRRVNAHKTLPACLLLVSPWLDLTNDRLDDPKLIKRDPMLSPEWLAASATAYAPGDLENPEVSPLLGSLDGLPPVLVQGASDDILVPDANEFVAALEGKSPVTYNVGVGLWHDFVMQVGMLAAADEALVNTAEFLIEHCEFSRA</sequence>
<dbReference type="EMBL" id="CAFABE010000002">
    <property type="protein sequence ID" value="CAB4816071.1"/>
    <property type="molecule type" value="Genomic_DNA"/>
</dbReference>
<dbReference type="GO" id="GO:0004806">
    <property type="term" value="F:triacylglycerol lipase activity"/>
    <property type="evidence" value="ECO:0007669"/>
    <property type="project" value="TreeGrafter"/>
</dbReference>
<organism evidence="5">
    <name type="scientific">freshwater metagenome</name>
    <dbReference type="NCBI Taxonomy" id="449393"/>
    <lineage>
        <taxon>unclassified sequences</taxon>
        <taxon>metagenomes</taxon>
        <taxon>ecological metagenomes</taxon>
    </lineage>
</organism>
<dbReference type="PANTHER" id="PTHR48081">
    <property type="entry name" value="AB HYDROLASE SUPERFAMILY PROTEIN C4A8.06C"/>
    <property type="match status" value="1"/>
</dbReference>
<dbReference type="InterPro" id="IPR013094">
    <property type="entry name" value="AB_hydrolase_3"/>
</dbReference>
<dbReference type="EMBL" id="CAFBLT010000001">
    <property type="protein sequence ID" value="CAB4876134.1"/>
    <property type="molecule type" value="Genomic_DNA"/>
</dbReference>
<evidence type="ECO:0000256" key="1">
    <source>
        <dbReference type="ARBA" id="ARBA00022801"/>
    </source>
</evidence>
<proteinExistence type="predicted"/>
<evidence type="ECO:0000259" key="2">
    <source>
        <dbReference type="Pfam" id="PF07859"/>
    </source>
</evidence>
<dbReference type="EMBL" id="CAFBPM010000008">
    <property type="protein sequence ID" value="CAB5022426.1"/>
    <property type="molecule type" value="Genomic_DNA"/>
</dbReference>
<reference evidence="5" key="1">
    <citation type="submission" date="2020-05" db="EMBL/GenBank/DDBJ databases">
        <authorList>
            <person name="Chiriac C."/>
            <person name="Salcher M."/>
            <person name="Ghai R."/>
            <person name="Kavagutti S V."/>
        </authorList>
    </citation>
    <scope>NUCLEOTIDE SEQUENCE</scope>
</reference>